<evidence type="ECO:0000256" key="5">
    <source>
        <dbReference type="ARBA" id="ARBA00022989"/>
    </source>
</evidence>
<dbReference type="InterPro" id="IPR018383">
    <property type="entry name" value="UPF0324_pro"/>
</dbReference>
<keyword evidence="4 7" id="KW-0812">Transmembrane</keyword>
<sequence length="381" mass="40480">MATSSALPLPVRKDRDDVNENGILGLIPGIALLAVVGYAGKFIEQSIAQYGKAHHLVLPNVEYVLWAILIGVVIANTVGLPKIFRAGVATYEFWLKAGIILLGARFILGDILHLSGISFVLIFLELAMALTFMTFLGRGFKLSPKLISLLAVGSSVCGVSAIIATQGAIEADEEDSSVAIAAILALGAISLVFFPLVGHTLHMSDHAYGLWTGLAVDNTAEATAAGALYSDAAGKFAVLAKTCRNACIGFVVLGYALYWARKGQAKEIENKGAFLWKKFPKFVLGFLFISFVATIGTLDPKVFPSLAGLIPYGFTKAQIVALGNLSRWAFLLTFAGVGLRTSFADLKKQGFKPFVVGAIGEIAIAAITLVLVLAADHYHHL</sequence>
<feature type="transmembrane region" description="Helical" evidence="7">
    <location>
        <begin position="63"/>
        <end position="81"/>
    </location>
</feature>
<dbReference type="PANTHER" id="PTHR30106:SF1">
    <property type="entry name" value="UPF0324 MEMBRANE PROTEIN FN0533"/>
    <property type="match status" value="1"/>
</dbReference>
<evidence type="ECO:0000256" key="7">
    <source>
        <dbReference type="SAM" id="Phobius"/>
    </source>
</evidence>
<evidence type="ECO:0008006" key="10">
    <source>
        <dbReference type="Google" id="ProtNLM"/>
    </source>
</evidence>
<comment type="subcellular location">
    <subcellularLocation>
        <location evidence="1">Cell membrane</location>
        <topology evidence="1">Multi-pass membrane protein</topology>
    </subcellularLocation>
</comment>
<feature type="transmembrane region" description="Helical" evidence="7">
    <location>
        <begin position="351"/>
        <end position="375"/>
    </location>
</feature>
<feature type="transmembrane region" description="Helical" evidence="7">
    <location>
        <begin position="117"/>
        <end position="137"/>
    </location>
</feature>
<evidence type="ECO:0000313" key="9">
    <source>
        <dbReference type="Proteomes" id="UP000289437"/>
    </source>
</evidence>
<gene>
    <name evidence="8" type="ORF">GRAN_4389</name>
</gene>
<feature type="transmembrane region" description="Helical" evidence="7">
    <location>
        <begin position="318"/>
        <end position="339"/>
    </location>
</feature>
<comment type="caution">
    <text evidence="8">The sequence shown here is derived from an EMBL/GenBank/DDBJ whole genome shotgun (WGS) entry which is preliminary data.</text>
</comment>
<reference evidence="9" key="2">
    <citation type="submission" date="2019-02" db="EMBL/GenBank/DDBJ databases">
        <title>Granulicella sibirica sp. nov., a psychrotolerant acidobacterium isolated from an organic soil layer in forested tundra, West Siberia.</title>
        <authorList>
            <person name="Oshkin I.Y."/>
            <person name="Kulichevskaya I.S."/>
            <person name="Rijpstra W.I.C."/>
            <person name="Sinninghe Damste J.S."/>
            <person name="Rakitin A.L."/>
            <person name="Ravin N.V."/>
            <person name="Dedysh S.N."/>
        </authorList>
    </citation>
    <scope>NUCLEOTIDE SEQUENCE [LARGE SCALE GENOMIC DNA]</scope>
    <source>
        <strain evidence="9">AF10</strain>
    </source>
</reference>
<accession>A0A4Q0SW01</accession>
<evidence type="ECO:0000313" key="8">
    <source>
        <dbReference type="EMBL" id="RXH55285.1"/>
    </source>
</evidence>
<evidence type="ECO:0000256" key="6">
    <source>
        <dbReference type="ARBA" id="ARBA00023136"/>
    </source>
</evidence>
<proteinExistence type="inferred from homology"/>
<keyword evidence="9" id="KW-1185">Reference proteome</keyword>
<dbReference type="OrthoDB" id="9766798at2"/>
<feature type="transmembrane region" description="Helical" evidence="7">
    <location>
        <begin position="21"/>
        <end position="43"/>
    </location>
</feature>
<dbReference type="Proteomes" id="UP000289437">
    <property type="component" value="Unassembled WGS sequence"/>
</dbReference>
<dbReference type="GO" id="GO:0005886">
    <property type="term" value="C:plasma membrane"/>
    <property type="evidence" value="ECO:0007669"/>
    <property type="project" value="UniProtKB-SubCell"/>
</dbReference>
<evidence type="ECO:0000256" key="2">
    <source>
        <dbReference type="ARBA" id="ARBA00007977"/>
    </source>
</evidence>
<organism evidence="8 9">
    <name type="scientific">Granulicella sibirica</name>
    <dbReference type="NCBI Taxonomy" id="2479048"/>
    <lineage>
        <taxon>Bacteria</taxon>
        <taxon>Pseudomonadati</taxon>
        <taxon>Acidobacteriota</taxon>
        <taxon>Terriglobia</taxon>
        <taxon>Terriglobales</taxon>
        <taxon>Acidobacteriaceae</taxon>
        <taxon>Granulicella</taxon>
    </lineage>
</organism>
<keyword evidence="5 7" id="KW-1133">Transmembrane helix</keyword>
<evidence type="ECO:0000256" key="1">
    <source>
        <dbReference type="ARBA" id="ARBA00004651"/>
    </source>
</evidence>
<dbReference type="Pfam" id="PF03601">
    <property type="entry name" value="Cons_hypoth698"/>
    <property type="match status" value="1"/>
</dbReference>
<name>A0A4Q0SW01_9BACT</name>
<evidence type="ECO:0000256" key="3">
    <source>
        <dbReference type="ARBA" id="ARBA00022475"/>
    </source>
</evidence>
<comment type="similarity">
    <text evidence="2">Belongs to the UPF0324 family.</text>
</comment>
<feature type="transmembrane region" description="Helical" evidence="7">
    <location>
        <begin position="236"/>
        <end position="258"/>
    </location>
</feature>
<dbReference type="RefSeq" id="WP_128914933.1">
    <property type="nucleotide sequence ID" value="NZ_RDSM01000003.1"/>
</dbReference>
<keyword evidence="6 7" id="KW-0472">Membrane</keyword>
<dbReference type="PANTHER" id="PTHR30106">
    <property type="entry name" value="INNER MEMBRANE PROTEIN YEIH-RELATED"/>
    <property type="match status" value="1"/>
</dbReference>
<evidence type="ECO:0000256" key="4">
    <source>
        <dbReference type="ARBA" id="ARBA00022692"/>
    </source>
</evidence>
<protein>
    <recommendedName>
        <fullName evidence="10">Membrane protein YeiH</fullName>
    </recommendedName>
</protein>
<feature type="transmembrane region" description="Helical" evidence="7">
    <location>
        <begin position="279"/>
        <end position="298"/>
    </location>
</feature>
<reference evidence="8 9" key="1">
    <citation type="submission" date="2018-11" db="EMBL/GenBank/DDBJ databases">
        <authorList>
            <person name="Mardanov A.V."/>
            <person name="Ravin N.V."/>
            <person name="Dedysh S.N."/>
        </authorList>
    </citation>
    <scope>NUCLEOTIDE SEQUENCE [LARGE SCALE GENOMIC DNA]</scope>
    <source>
        <strain evidence="8 9">AF10</strain>
    </source>
</reference>
<feature type="transmembrane region" description="Helical" evidence="7">
    <location>
        <begin position="177"/>
        <end position="196"/>
    </location>
</feature>
<keyword evidence="3" id="KW-1003">Cell membrane</keyword>
<feature type="transmembrane region" description="Helical" evidence="7">
    <location>
        <begin position="146"/>
        <end position="165"/>
    </location>
</feature>
<dbReference type="AlphaFoldDB" id="A0A4Q0SW01"/>
<dbReference type="EMBL" id="RDSM01000003">
    <property type="protein sequence ID" value="RXH55285.1"/>
    <property type="molecule type" value="Genomic_DNA"/>
</dbReference>